<keyword evidence="6" id="KW-0145">Chemotaxis</keyword>
<keyword evidence="7" id="KW-0283">Flagellar rotation</keyword>
<dbReference type="PRINTS" id="PR00954">
    <property type="entry name" value="FLGMOTORFLIG"/>
</dbReference>
<dbReference type="SUPFAM" id="SSF48029">
    <property type="entry name" value="FliG"/>
    <property type="match status" value="1"/>
</dbReference>
<keyword evidence="5" id="KW-1003">Cell membrane</keyword>
<sequence>MLTQLQKSAAFLLMIGLEKSRKVLNLMDSDEIKTISAEFAKLTELSPHIQERVRYDFVQLGYEPEMGPAETLYVLRQLFNGSKIRKVI</sequence>
<accession>A0ABM9W1Y9</accession>
<dbReference type="InterPro" id="IPR028263">
    <property type="entry name" value="FliG_N"/>
</dbReference>
<gene>
    <name evidence="11" type="ORF">SSPH_01588</name>
</gene>
<protein>
    <recommendedName>
        <fullName evidence="4">Flagellar motor switch protein FliG</fullName>
    </recommendedName>
</protein>
<comment type="caution">
    <text evidence="11">The sequence shown here is derived from an EMBL/GenBank/DDBJ whole genome shotgun (WGS) entry which is preliminary data.</text>
</comment>
<keyword evidence="11" id="KW-0969">Cilium</keyword>
<keyword evidence="11" id="KW-0966">Cell projection</keyword>
<reference evidence="11 12" key="1">
    <citation type="submission" date="2016-01" db="EMBL/GenBank/DDBJ databases">
        <authorList>
            <person name="Brown R."/>
        </authorList>
    </citation>
    <scope>NUCLEOTIDE SEQUENCE [LARGE SCALE GENOMIC DNA]</scope>
    <source>
        <strain evidence="11">Sporomusa sphaeroides DSM 2875</strain>
    </source>
</reference>
<evidence type="ECO:0000256" key="2">
    <source>
        <dbReference type="ARBA" id="ARBA00004413"/>
    </source>
</evidence>
<dbReference type="Pfam" id="PF14842">
    <property type="entry name" value="FliG_N"/>
    <property type="match status" value="1"/>
</dbReference>
<dbReference type="Gene3D" id="1.10.220.30">
    <property type="match status" value="1"/>
</dbReference>
<evidence type="ECO:0000256" key="1">
    <source>
        <dbReference type="ARBA" id="ARBA00004117"/>
    </source>
</evidence>
<evidence type="ECO:0000259" key="10">
    <source>
        <dbReference type="Pfam" id="PF14842"/>
    </source>
</evidence>
<dbReference type="InterPro" id="IPR011002">
    <property type="entry name" value="FliG_a-hlx"/>
</dbReference>
<evidence type="ECO:0000256" key="4">
    <source>
        <dbReference type="ARBA" id="ARBA00021870"/>
    </source>
</evidence>
<evidence type="ECO:0000256" key="5">
    <source>
        <dbReference type="ARBA" id="ARBA00022475"/>
    </source>
</evidence>
<evidence type="ECO:0000313" key="12">
    <source>
        <dbReference type="Proteomes" id="UP000245702"/>
    </source>
</evidence>
<evidence type="ECO:0000256" key="9">
    <source>
        <dbReference type="ARBA" id="ARBA00023143"/>
    </source>
</evidence>
<evidence type="ECO:0000256" key="3">
    <source>
        <dbReference type="ARBA" id="ARBA00010299"/>
    </source>
</evidence>
<dbReference type="Proteomes" id="UP000245702">
    <property type="component" value="Unassembled WGS sequence"/>
</dbReference>
<evidence type="ECO:0000256" key="7">
    <source>
        <dbReference type="ARBA" id="ARBA00022779"/>
    </source>
</evidence>
<keyword evidence="11" id="KW-0282">Flagellum</keyword>
<comment type="similarity">
    <text evidence="3">Belongs to the FliG family.</text>
</comment>
<proteinExistence type="inferred from homology"/>
<feature type="domain" description="Flagellar motor switch protein FliG N-terminal" evidence="10">
    <location>
        <begin position="2"/>
        <end position="60"/>
    </location>
</feature>
<keyword evidence="8" id="KW-0472">Membrane</keyword>
<evidence type="ECO:0000313" key="11">
    <source>
        <dbReference type="EMBL" id="CVK18944.1"/>
    </source>
</evidence>
<keyword evidence="9" id="KW-0975">Bacterial flagellum</keyword>
<name>A0ABM9W1Y9_9FIRM</name>
<dbReference type="EMBL" id="FCOW01000006">
    <property type="protein sequence ID" value="CVK18944.1"/>
    <property type="molecule type" value="Genomic_DNA"/>
</dbReference>
<evidence type="ECO:0000256" key="8">
    <source>
        <dbReference type="ARBA" id="ARBA00023136"/>
    </source>
</evidence>
<comment type="subcellular location">
    <subcellularLocation>
        <location evidence="1">Bacterial flagellum basal body</location>
    </subcellularLocation>
    <subcellularLocation>
        <location evidence="2">Cell membrane</location>
        <topology evidence="2">Peripheral membrane protein</topology>
        <orientation evidence="2">Cytoplasmic side</orientation>
    </subcellularLocation>
</comment>
<organism evidence="11 12">
    <name type="scientific">Sporomusa sphaeroides DSM 2875</name>
    <dbReference type="NCBI Taxonomy" id="1337886"/>
    <lineage>
        <taxon>Bacteria</taxon>
        <taxon>Bacillati</taxon>
        <taxon>Bacillota</taxon>
        <taxon>Negativicutes</taxon>
        <taxon>Selenomonadales</taxon>
        <taxon>Sporomusaceae</taxon>
        <taxon>Sporomusa</taxon>
    </lineage>
</organism>
<dbReference type="InterPro" id="IPR000090">
    <property type="entry name" value="Flg_Motor_Flig"/>
</dbReference>
<evidence type="ECO:0000256" key="6">
    <source>
        <dbReference type="ARBA" id="ARBA00022500"/>
    </source>
</evidence>
<keyword evidence="12" id="KW-1185">Reference proteome</keyword>